<dbReference type="InterPro" id="IPR008979">
    <property type="entry name" value="Galactose-bd-like_sf"/>
</dbReference>
<dbReference type="EMBL" id="BOMB01000016">
    <property type="protein sequence ID" value="GID12030.1"/>
    <property type="molecule type" value="Genomic_DNA"/>
</dbReference>
<evidence type="ECO:0000313" key="3">
    <source>
        <dbReference type="Proteomes" id="UP000612808"/>
    </source>
</evidence>
<organism evidence="2 3">
    <name type="scientific">Actinocatenispora rupis</name>
    <dbReference type="NCBI Taxonomy" id="519421"/>
    <lineage>
        <taxon>Bacteria</taxon>
        <taxon>Bacillati</taxon>
        <taxon>Actinomycetota</taxon>
        <taxon>Actinomycetes</taxon>
        <taxon>Micromonosporales</taxon>
        <taxon>Micromonosporaceae</taxon>
        <taxon>Actinocatenispora</taxon>
    </lineage>
</organism>
<dbReference type="Proteomes" id="UP000612808">
    <property type="component" value="Unassembled WGS sequence"/>
</dbReference>
<name>A0A8J3J023_9ACTN</name>
<feature type="region of interest" description="Disordered" evidence="1">
    <location>
        <begin position="1284"/>
        <end position="1304"/>
    </location>
</feature>
<feature type="compositionally biased region" description="Basic and acidic residues" evidence="1">
    <location>
        <begin position="1292"/>
        <end position="1304"/>
    </location>
</feature>
<dbReference type="Gene3D" id="2.60.120.260">
    <property type="entry name" value="Galactose-binding domain-like"/>
    <property type="match status" value="2"/>
</dbReference>
<evidence type="ECO:0000256" key="1">
    <source>
        <dbReference type="SAM" id="MobiDB-lite"/>
    </source>
</evidence>
<dbReference type="NCBIfam" id="NF045579">
    <property type="entry name" value="rhamnoside_JR"/>
    <property type="match status" value="1"/>
</dbReference>
<sequence length="1304" mass="140719">MTWVHAAERAFAEPDPAYGPVPIWWWSGDRLDVERLCDQLRRLADGGVRAAVVLNLAPSGPLHGSLADDPPFLSAAWWEIFRAVCAEADRIGFRLWFYDQLGFSGANFQAELASARPGYAGWDLRRVVARGSGPLRVTCPPDGTPVAAALVHAEGAVEVPVVDGSACTATEADGTLVLAYTVRRGFDYHHPEACAALRDRVHGAFERNAGEWLGSVLVGSFQDELPAMPTWSARFADEFARRRGYPLTGVALAALWCDTGAGGERVRYDYHRTRAELAEEAFFRPLYEWHERHGMRCGYDQQHPARVGEPVGSTELYADYPGAGRWYAVPGCDHMGDAKVHSGLSHAYARSGAWLEGFHSSGWGGTLEETLDWLLPWLRAGVTLYDPHAVYYATRAGWWEWAPPSTCWRQPYWPQYRRFAEVVARLCGVLSAGVHECDVAVLYPTVSVQAGLALDGTLAAADDAQREYLALNGSMSWLRETPGVLAAAGVDYDVIDDTAVRTGRVADGALRVAAEEYRTVLVPGCAWLSDDTAGALAALSAAGGVVRCVGRAPTGALPTGGAGWEAFAAALADGTIPVVDAADLDLTPLVQTPEPVLVRRFGGDRVVLVTAHDAETGTAQPMHGEWVFFDAHTFFDFDRYWREMAERGYDFRPLVPGRVTTLRVPRDWGTYAEVWDPTTGARHRVSVRADGTVHVPLRYGPAVFVVFRAEPGETDPEPDDPATVLATLPDDWSARVECTLDNTWGDLGPGTAPVPVQTWRFEHRTGDGWVPVVATFGRYAQVAGPCATADELPTAGWRDWEYSLSRGVAHDPLHRETLGPKGYVPEEFVHVDGSAGDWVAVRTGFRLGADDLADLHLAAGAPGHREIRLNGTVLPPAGDGYLTVQPVSARSGYNTLEVRIRSDVDGPVRCWWALTRQPERLVRPEWLTGAGPLRVTHRFRLDGPATAGEVQIGTEGAATIRLNGADLGRQGGFDPYAQNRAVRVLPYDVTGLVRPGDNELTVEFADTGTPALWVDGAVVTATGTVPVVSGPKWTDDTVRLRREQWLDPRWACRTPRPHPLPGAAWLDPAVDDGSVLPVVPLPDGTPPGVQWFRYDLPPGATAMRVPVAGAASVWWDRAEPPATGDGETVATQPVPVPPGARSCLLAVTPADGRRGGAVFTGPVEYETGTGRIGLGDWSEHGLSGFSGTVHYAQTIDAPAVPGPVWLDLGAVRGTAEVRINGRPVGELLWSPYRIRVDGCLRPGPNDLRVTVRNTLAPYLADASPTPGVFAGQCRSGLYGPVRLLGGPGTSHDAGDGRTQGDADD</sequence>
<dbReference type="RefSeq" id="WP_203658021.1">
    <property type="nucleotide sequence ID" value="NZ_BAAAZM010000028.1"/>
</dbReference>
<evidence type="ECO:0000313" key="2">
    <source>
        <dbReference type="EMBL" id="GID12030.1"/>
    </source>
</evidence>
<evidence type="ECO:0008006" key="4">
    <source>
        <dbReference type="Google" id="ProtNLM"/>
    </source>
</evidence>
<reference evidence="2" key="1">
    <citation type="submission" date="2021-01" db="EMBL/GenBank/DDBJ databases">
        <title>Whole genome shotgun sequence of Actinocatenispora rupis NBRC 107355.</title>
        <authorList>
            <person name="Komaki H."/>
            <person name="Tamura T."/>
        </authorList>
    </citation>
    <scope>NUCLEOTIDE SEQUENCE</scope>
    <source>
        <strain evidence="2">NBRC 107355</strain>
    </source>
</reference>
<dbReference type="PANTHER" id="PTHR36848:SF2">
    <property type="entry name" value="SECRETED PROTEIN"/>
    <property type="match status" value="1"/>
</dbReference>
<keyword evidence="3" id="KW-1185">Reference proteome</keyword>
<dbReference type="InterPro" id="IPR053161">
    <property type="entry name" value="Ulvan_degrading_GH"/>
</dbReference>
<gene>
    <name evidence="2" type="ORF">Aru02nite_29190</name>
</gene>
<protein>
    <recommendedName>
        <fullName evidence="4">Alpha-L-rhamnosidase</fullName>
    </recommendedName>
</protein>
<comment type="caution">
    <text evidence="2">The sequence shown here is derived from an EMBL/GenBank/DDBJ whole genome shotgun (WGS) entry which is preliminary data.</text>
</comment>
<accession>A0A8J3J023</accession>
<dbReference type="SUPFAM" id="SSF49785">
    <property type="entry name" value="Galactose-binding domain-like"/>
    <property type="match status" value="1"/>
</dbReference>
<dbReference type="PANTHER" id="PTHR36848">
    <property type="entry name" value="DNA-BINDING PROTEIN (PUTATIVE SECRETED PROTEIN)-RELATED"/>
    <property type="match status" value="1"/>
</dbReference>
<proteinExistence type="predicted"/>